<sequence length="171" mass="19210">MSEENPARTPATPVDVAVLGSAVRLRIIRMTHQRPLTNREIATQLDRDPATTLHHVRKLVDAGFLEALPVRRGNRGAREIPYRSTGRSWRIDNPGRGNREVAEAMLQAYLAEVGEADFAELLQSRLVVQVDEAGREELMRRIQDVLDDFAARPLEPGQPRTGIYVSFYPGE</sequence>
<gene>
    <name evidence="2" type="ORF">GCM10010171_52900</name>
</gene>
<dbReference type="GO" id="GO:0003700">
    <property type="term" value="F:DNA-binding transcription factor activity"/>
    <property type="evidence" value="ECO:0007669"/>
    <property type="project" value="InterPro"/>
</dbReference>
<dbReference type="InterPro" id="IPR036388">
    <property type="entry name" value="WH-like_DNA-bd_sf"/>
</dbReference>
<proteinExistence type="predicted"/>
<dbReference type="RefSeq" id="WP_258906571.1">
    <property type="nucleotide sequence ID" value="NZ_BMRB01000005.1"/>
</dbReference>
<reference evidence="2" key="1">
    <citation type="journal article" date="2014" name="Int. J. Syst. Evol. Microbiol.">
        <title>Complete genome sequence of Corynebacterium casei LMG S-19264T (=DSM 44701T), isolated from a smear-ripened cheese.</title>
        <authorList>
            <consortium name="US DOE Joint Genome Institute (JGI-PGF)"/>
            <person name="Walter F."/>
            <person name="Albersmeier A."/>
            <person name="Kalinowski J."/>
            <person name="Ruckert C."/>
        </authorList>
    </citation>
    <scope>NUCLEOTIDE SEQUENCE</scope>
    <source>
        <strain evidence="2">JCM 3276</strain>
    </source>
</reference>
<name>A0A918GPG4_9PSEU</name>
<dbReference type="InterPro" id="IPR011991">
    <property type="entry name" value="ArsR-like_HTH"/>
</dbReference>
<evidence type="ECO:0000259" key="1">
    <source>
        <dbReference type="SMART" id="SM00418"/>
    </source>
</evidence>
<dbReference type="Proteomes" id="UP000660680">
    <property type="component" value="Unassembled WGS sequence"/>
</dbReference>
<accession>A0A918GPG4</accession>
<dbReference type="CDD" id="cd00090">
    <property type="entry name" value="HTH_ARSR"/>
    <property type="match status" value="1"/>
</dbReference>
<reference evidence="2" key="2">
    <citation type="submission" date="2020-09" db="EMBL/GenBank/DDBJ databases">
        <authorList>
            <person name="Sun Q."/>
            <person name="Ohkuma M."/>
        </authorList>
    </citation>
    <scope>NUCLEOTIDE SEQUENCE</scope>
    <source>
        <strain evidence="2">JCM 3276</strain>
    </source>
</reference>
<dbReference type="InterPro" id="IPR001845">
    <property type="entry name" value="HTH_ArsR_DNA-bd_dom"/>
</dbReference>
<dbReference type="SMART" id="SM00418">
    <property type="entry name" value="HTH_ARSR"/>
    <property type="match status" value="1"/>
</dbReference>
<comment type="caution">
    <text evidence="2">The sequence shown here is derived from an EMBL/GenBank/DDBJ whole genome shotgun (WGS) entry which is preliminary data.</text>
</comment>
<evidence type="ECO:0000313" key="2">
    <source>
        <dbReference type="EMBL" id="GGS51081.1"/>
    </source>
</evidence>
<evidence type="ECO:0000313" key="3">
    <source>
        <dbReference type="Proteomes" id="UP000660680"/>
    </source>
</evidence>
<keyword evidence="3" id="KW-1185">Reference proteome</keyword>
<dbReference type="EMBL" id="BMRB01000005">
    <property type="protein sequence ID" value="GGS51081.1"/>
    <property type="molecule type" value="Genomic_DNA"/>
</dbReference>
<dbReference type="InterPro" id="IPR036390">
    <property type="entry name" value="WH_DNA-bd_sf"/>
</dbReference>
<feature type="domain" description="HTH arsR-type" evidence="1">
    <location>
        <begin position="15"/>
        <end position="110"/>
    </location>
</feature>
<protein>
    <submittedName>
        <fullName evidence="2">ArsR family transcriptional regulator</fullName>
    </submittedName>
</protein>
<dbReference type="AlphaFoldDB" id="A0A918GPG4"/>
<organism evidence="2 3">
    <name type="scientific">Actinokineospora fastidiosa</name>
    <dbReference type="NCBI Taxonomy" id="1816"/>
    <lineage>
        <taxon>Bacteria</taxon>
        <taxon>Bacillati</taxon>
        <taxon>Actinomycetota</taxon>
        <taxon>Actinomycetes</taxon>
        <taxon>Pseudonocardiales</taxon>
        <taxon>Pseudonocardiaceae</taxon>
        <taxon>Actinokineospora</taxon>
    </lineage>
</organism>
<dbReference type="Gene3D" id="1.10.10.10">
    <property type="entry name" value="Winged helix-like DNA-binding domain superfamily/Winged helix DNA-binding domain"/>
    <property type="match status" value="1"/>
</dbReference>
<dbReference type="SUPFAM" id="SSF46785">
    <property type="entry name" value="Winged helix' DNA-binding domain"/>
    <property type="match status" value="1"/>
</dbReference>
<dbReference type="Pfam" id="PF12840">
    <property type="entry name" value="HTH_20"/>
    <property type="match status" value="1"/>
</dbReference>